<evidence type="ECO:0000313" key="2">
    <source>
        <dbReference type="EMBL" id="MBL7628813.1"/>
    </source>
</evidence>
<accession>A0A937UP77</accession>
<dbReference type="AlphaFoldDB" id="A0A937UP77"/>
<dbReference type="PROSITE" id="PS50104">
    <property type="entry name" value="TIR"/>
    <property type="match status" value="1"/>
</dbReference>
<dbReference type="Pfam" id="PF19955">
    <property type="entry name" value="EAD1"/>
    <property type="match status" value="1"/>
</dbReference>
<dbReference type="InterPro" id="IPR035897">
    <property type="entry name" value="Toll_tir_struct_dom_sf"/>
</dbReference>
<dbReference type="InterPro" id="IPR029787">
    <property type="entry name" value="Nucleotide_cyclase"/>
</dbReference>
<name>A0A937UP77_9ACTN</name>
<evidence type="ECO:0000259" key="1">
    <source>
        <dbReference type="PROSITE" id="PS50104"/>
    </source>
</evidence>
<gene>
    <name evidence="2" type="ORF">I7412_16950</name>
</gene>
<dbReference type="InterPro" id="IPR000157">
    <property type="entry name" value="TIR_dom"/>
</dbReference>
<dbReference type="SMART" id="SM00255">
    <property type="entry name" value="TIR"/>
    <property type="match status" value="1"/>
</dbReference>
<protein>
    <submittedName>
        <fullName evidence="2">TIR domain-containing protein</fullName>
    </submittedName>
</protein>
<dbReference type="InterPro" id="IPR045430">
    <property type="entry name" value="EAD1"/>
</dbReference>
<evidence type="ECO:0000313" key="3">
    <source>
        <dbReference type="Proteomes" id="UP000604475"/>
    </source>
</evidence>
<dbReference type="Proteomes" id="UP000604475">
    <property type="component" value="Unassembled WGS sequence"/>
</dbReference>
<dbReference type="RefSeq" id="WP_203006860.1">
    <property type="nucleotide sequence ID" value="NZ_JADWYU010000245.1"/>
</dbReference>
<keyword evidence="3" id="KW-1185">Reference proteome</keyword>
<comment type="caution">
    <text evidence="2">The sequence shown here is derived from an EMBL/GenBank/DDBJ whole genome shotgun (WGS) entry which is preliminary data.</text>
</comment>
<dbReference type="EMBL" id="JAEACQ010000195">
    <property type="protein sequence ID" value="MBL7628813.1"/>
    <property type="molecule type" value="Genomic_DNA"/>
</dbReference>
<dbReference type="SUPFAM" id="SSF52200">
    <property type="entry name" value="Toll/Interleukin receptor TIR domain"/>
    <property type="match status" value="1"/>
</dbReference>
<sequence length="487" mass="54093">MNLLSDVELHELARVYWQQISVSQLLQRAGLDYRRQPQIAGSYTSEGYWQAVNEYLEASRDPDLRGRILQCARDQYPANTVFNAGLAAGRVAAAARGRSGERHLERESVVPPAEGWFDLPVHVTVLALDAVGYSRRGMLVQLAVRDGLREIVATALARAGIPQDAVEDQDRGDGYLAIVSAAVPKAVIVADLVRELEIALRAYNRPRGDLGRIRLRLALHQGDVLRDGTGWAGDAVVVGARLVDAQQVRDALADAPDMDLALIVSSELFDATVHERLRGLDPGLFREVEVHTEKFRGNAWLTLPGRMAGVAADGTGFQPTRPSGQTSVTVTDVRSDVAKWDFFVSAAEEDKDWGSWVAWYLEEEGYRIHLETWDVQAGNFDVEVLDDAVRFSTRTIVVLSPAYLESSKVRAAWQHAWKRDPNGLQRTLIPVRVEDCEPAGLLSGIRYVDLVGLDDVDAKEIFKQQIRRSVEGRYRPTTPPPYPGKRR</sequence>
<dbReference type="Gene3D" id="3.30.70.1230">
    <property type="entry name" value="Nucleotide cyclase"/>
    <property type="match status" value="1"/>
</dbReference>
<dbReference type="SUPFAM" id="SSF55073">
    <property type="entry name" value="Nucleotide cyclase"/>
    <property type="match status" value="1"/>
</dbReference>
<dbReference type="Gene3D" id="3.40.50.10140">
    <property type="entry name" value="Toll/interleukin-1 receptor homology (TIR) domain"/>
    <property type="match status" value="1"/>
</dbReference>
<reference evidence="2" key="1">
    <citation type="submission" date="2020-12" db="EMBL/GenBank/DDBJ databases">
        <title>Genomic characterization of non-nitrogen-fixing Frankia strains.</title>
        <authorList>
            <person name="Carlos-Shanley C."/>
            <person name="Guerra T."/>
            <person name="Hahn D."/>
        </authorList>
    </citation>
    <scope>NUCLEOTIDE SEQUENCE</scope>
    <source>
        <strain evidence="2">CN6</strain>
    </source>
</reference>
<dbReference type="Pfam" id="PF13676">
    <property type="entry name" value="TIR_2"/>
    <property type="match status" value="1"/>
</dbReference>
<dbReference type="GO" id="GO:0007165">
    <property type="term" value="P:signal transduction"/>
    <property type="evidence" value="ECO:0007669"/>
    <property type="project" value="InterPro"/>
</dbReference>
<feature type="domain" description="TIR" evidence="1">
    <location>
        <begin position="338"/>
        <end position="470"/>
    </location>
</feature>
<organism evidence="2 3">
    <name type="scientific">Frankia nepalensis</name>
    <dbReference type="NCBI Taxonomy" id="1836974"/>
    <lineage>
        <taxon>Bacteria</taxon>
        <taxon>Bacillati</taxon>
        <taxon>Actinomycetota</taxon>
        <taxon>Actinomycetes</taxon>
        <taxon>Frankiales</taxon>
        <taxon>Frankiaceae</taxon>
        <taxon>Frankia</taxon>
    </lineage>
</organism>
<proteinExistence type="predicted"/>